<dbReference type="GO" id="GO:0003676">
    <property type="term" value="F:nucleic acid binding"/>
    <property type="evidence" value="ECO:0007669"/>
    <property type="project" value="InterPro"/>
</dbReference>
<feature type="domain" description="HNH" evidence="1">
    <location>
        <begin position="15"/>
        <end position="49"/>
    </location>
</feature>
<sequence>MERYNISRRQAPQLHWTGEHLRARVDGGANCKRNIVAACRVCNARRHHRKVARDPNEHRMYVQRCVDRGKWHAK</sequence>
<dbReference type="GO" id="GO:0008270">
    <property type="term" value="F:zinc ion binding"/>
    <property type="evidence" value="ECO:0007669"/>
    <property type="project" value="InterPro"/>
</dbReference>
<keyword evidence="2" id="KW-0255">Endonuclease</keyword>
<reference evidence="2 3" key="1">
    <citation type="submission" date="2020-02" db="EMBL/GenBank/DDBJ databases">
        <title>Paraburkholderia simonii sp. nov. and Paraburkholderia youngii sp. nov. Brazilian and Mexican Mimosa-associated rhizobia.</title>
        <authorList>
            <person name="Mavima L."/>
            <person name="Beukes C.W."/>
            <person name="Chan W.Y."/>
            <person name="Palmer M."/>
            <person name="De Meyer S.E."/>
            <person name="James E.K."/>
            <person name="Venter S.N."/>
            <person name="Steenkamp E.T."/>
        </authorList>
    </citation>
    <scope>NUCLEOTIDE SEQUENCE [LARGE SCALE GENOMIC DNA]</scope>
    <source>
        <strain evidence="2 3">JPY169</strain>
    </source>
</reference>
<evidence type="ECO:0000259" key="1">
    <source>
        <dbReference type="Pfam" id="PF01844"/>
    </source>
</evidence>
<evidence type="ECO:0000313" key="2">
    <source>
        <dbReference type="EMBL" id="NUY00323.1"/>
    </source>
</evidence>
<name>A0A7Y6JYP8_9BURK</name>
<evidence type="ECO:0000313" key="3">
    <source>
        <dbReference type="Proteomes" id="UP000594380"/>
    </source>
</evidence>
<dbReference type="Gene3D" id="1.10.30.50">
    <property type="match status" value="1"/>
</dbReference>
<dbReference type="EMBL" id="JAALDK010000001">
    <property type="protein sequence ID" value="NUY00323.1"/>
    <property type="molecule type" value="Genomic_DNA"/>
</dbReference>
<dbReference type="AlphaFoldDB" id="A0A7Y6JYP8"/>
<accession>A0A7Y6JYP8</accession>
<dbReference type="InterPro" id="IPR002711">
    <property type="entry name" value="HNH"/>
</dbReference>
<dbReference type="Pfam" id="PF01844">
    <property type="entry name" value="HNH"/>
    <property type="match status" value="1"/>
</dbReference>
<protein>
    <submittedName>
        <fullName evidence="2">HNH endonuclease</fullName>
    </submittedName>
</protein>
<gene>
    <name evidence="2" type="ORF">G5S42_11555</name>
</gene>
<organism evidence="2 3">
    <name type="scientific">Paraburkholderia youngii</name>
    <dbReference type="NCBI Taxonomy" id="2782701"/>
    <lineage>
        <taxon>Bacteria</taxon>
        <taxon>Pseudomonadati</taxon>
        <taxon>Pseudomonadota</taxon>
        <taxon>Betaproteobacteria</taxon>
        <taxon>Burkholderiales</taxon>
        <taxon>Burkholderiaceae</taxon>
        <taxon>Paraburkholderia</taxon>
    </lineage>
</organism>
<keyword evidence="2" id="KW-0378">Hydrolase</keyword>
<dbReference type="GO" id="GO:0004519">
    <property type="term" value="F:endonuclease activity"/>
    <property type="evidence" value="ECO:0007669"/>
    <property type="project" value="UniProtKB-KW"/>
</dbReference>
<proteinExistence type="predicted"/>
<dbReference type="Proteomes" id="UP000594380">
    <property type="component" value="Unassembled WGS sequence"/>
</dbReference>
<keyword evidence="2" id="KW-0540">Nuclease</keyword>
<comment type="caution">
    <text evidence="2">The sequence shown here is derived from an EMBL/GenBank/DDBJ whole genome shotgun (WGS) entry which is preliminary data.</text>
</comment>